<name>A0A3C1KII7_9GAMM</name>
<dbReference type="PANTHER" id="PTHR24321:SF8">
    <property type="entry name" value="ESTRADIOL 17-BETA-DEHYDROGENASE 8-RELATED"/>
    <property type="match status" value="1"/>
</dbReference>
<dbReference type="Proteomes" id="UP000259273">
    <property type="component" value="Unassembled WGS sequence"/>
</dbReference>
<comment type="similarity">
    <text evidence="1">Belongs to the short-chain dehydrogenases/reductases (SDR) family.</text>
</comment>
<keyword evidence="2" id="KW-0560">Oxidoreductase</keyword>
<dbReference type="PANTHER" id="PTHR24321">
    <property type="entry name" value="DEHYDROGENASES, SHORT CHAIN"/>
    <property type="match status" value="1"/>
</dbReference>
<evidence type="ECO:0000256" key="2">
    <source>
        <dbReference type="ARBA" id="ARBA00023002"/>
    </source>
</evidence>
<dbReference type="Gene3D" id="3.40.50.720">
    <property type="entry name" value="NAD(P)-binding Rossmann-like Domain"/>
    <property type="match status" value="1"/>
</dbReference>
<dbReference type="InterPro" id="IPR002347">
    <property type="entry name" value="SDR_fam"/>
</dbReference>
<feature type="non-terminal residue" evidence="3">
    <location>
        <position position="238"/>
    </location>
</feature>
<comment type="caution">
    <text evidence="3">The sequence shown here is derived from an EMBL/GenBank/DDBJ whole genome shotgun (WGS) entry which is preliminary data.</text>
</comment>
<dbReference type="STRING" id="1121937.GCA_000423125_02916"/>
<proteinExistence type="inferred from homology"/>
<protein>
    <submittedName>
        <fullName evidence="3">3-alpha-hydroxysteroid dehydrogenase</fullName>
    </submittedName>
</protein>
<evidence type="ECO:0000313" key="3">
    <source>
        <dbReference type="EMBL" id="HAN26497.1"/>
    </source>
</evidence>
<gene>
    <name evidence="3" type="ORF">DCP75_01980</name>
</gene>
<dbReference type="Pfam" id="PF13561">
    <property type="entry name" value="adh_short_C2"/>
    <property type="match status" value="1"/>
</dbReference>
<dbReference type="SUPFAM" id="SSF51735">
    <property type="entry name" value="NAD(P)-binding Rossmann-fold domains"/>
    <property type="match status" value="1"/>
</dbReference>
<evidence type="ECO:0000256" key="1">
    <source>
        <dbReference type="ARBA" id="ARBA00006484"/>
    </source>
</evidence>
<reference evidence="3 4" key="1">
    <citation type="journal article" date="2018" name="Nat. Biotechnol.">
        <title>A standardized bacterial taxonomy based on genome phylogeny substantially revises the tree of life.</title>
        <authorList>
            <person name="Parks D.H."/>
            <person name="Chuvochina M."/>
            <person name="Waite D.W."/>
            <person name="Rinke C."/>
            <person name="Skarshewski A."/>
            <person name="Chaumeil P.A."/>
            <person name="Hugenholtz P."/>
        </authorList>
    </citation>
    <scope>NUCLEOTIDE SEQUENCE [LARGE SCALE GENOMIC DNA]</scope>
    <source>
        <strain evidence="3">UBA9158</strain>
    </source>
</reference>
<dbReference type="PROSITE" id="PS00061">
    <property type="entry name" value="ADH_SHORT"/>
    <property type="match status" value="1"/>
</dbReference>
<dbReference type="NCBIfam" id="NF005559">
    <property type="entry name" value="PRK07231.1"/>
    <property type="match status" value="1"/>
</dbReference>
<dbReference type="PRINTS" id="PR00081">
    <property type="entry name" value="GDHRDH"/>
</dbReference>
<organism evidence="3 4">
    <name type="scientific">Haliea salexigens</name>
    <dbReference type="NCBI Taxonomy" id="287487"/>
    <lineage>
        <taxon>Bacteria</taxon>
        <taxon>Pseudomonadati</taxon>
        <taxon>Pseudomonadota</taxon>
        <taxon>Gammaproteobacteria</taxon>
        <taxon>Cellvibrionales</taxon>
        <taxon>Halieaceae</taxon>
        <taxon>Haliea</taxon>
    </lineage>
</organism>
<accession>A0A3C1KII7</accession>
<dbReference type="FunFam" id="3.40.50.720:FF:000084">
    <property type="entry name" value="Short-chain dehydrogenase reductase"/>
    <property type="match status" value="1"/>
</dbReference>
<evidence type="ECO:0000313" key="4">
    <source>
        <dbReference type="Proteomes" id="UP000259273"/>
    </source>
</evidence>
<dbReference type="InterPro" id="IPR036291">
    <property type="entry name" value="NAD(P)-bd_dom_sf"/>
</dbReference>
<dbReference type="GO" id="GO:0016491">
    <property type="term" value="F:oxidoreductase activity"/>
    <property type="evidence" value="ECO:0007669"/>
    <property type="project" value="UniProtKB-KW"/>
</dbReference>
<dbReference type="PRINTS" id="PR00080">
    <property type="entry name" value="SDRFAMILY"/>
</dbReference>
<dbReference type="InterPro" id="IPR020904">
    <property type="entry name" value="Sc_DH/Rdtase_CS"/>
</dbReference>
<dbReference type="AlphaFoldDB" id="A0A3C1KII7"/>
<sequence>MQRFSGKTVIITGAAQGMGANHVRRFVAEGANVLLTDVQDDAGAALAAELGPQACFVHQDVSSEADWDAVVAAATEQFGRIDVLVNNAALYFSCPVDEVEPERVRRLLDVNVFGSWLGISKVAAVMKAQGTGGAIVNLSSLAGIRGIPTLAIYGASKAAIRGLTQAAAYDLGPAGIRVNAVLPGAVADTGMFSGGTPEQMQAIPLQRPASLDEISTLVLFLASDDASYITGADHTIDG</sequence>
<dbReference type="EMBL" id="DMND01000037">
    <property type="protein sequence ID" value="HAN26497.1"/>
    <property type="molecule type" value="Genomic_DNA"/>
</dbReference>